<accession>A0A151JXZ0</accession>
<name>A0A151JXZ0_9HYME</name>
<evidence type="ECO:0000256" key="1">
    <source>
        <dbReference type="SAM" id="MobiDB-lite"/>
    </source>
</evidence>
<feature type="region of interest" description="Disordered" evidence="1">
    <location>
        <begin position="21"/>
        <end position="61"/>
    </location>
</feature>
<evidence type="ECO:0000313" key="2">
    <source>
        <dbReference type="EMBL" id="KYN40044.1"/>
    </source>
</evidence>
<sequence>RAIRTTPQQKTQASAIITKNSAINHASARHNKTAVNRSPQRRSRGISPAPRYRQNNGSDLSRRYRRECLTFTIVGNQEYSLTPLILYAVKAHRSKRIDKKYAGP</sequence>
<dbReference type="Proteomes" id="UP000078541">
    <property type="component" value="Unassembled WGS sequence"/>
</dbReference>
<keyword evidence="3" id="KW-1185">Reference proteome</keyword>
<dbReference type="EMBL" id="KQ981546">
    <property type="protein sequence ID" value="KYN40044.1"/>
    <property type="molecule type" value="Genomic_DNA"/>
</dbReference>
<gene>
    <name evidence="2" type="ORF">ALC56_05571</name>
</gene>
<feature type="non-terminal residue" evidence="2">
    <location>
        <position position="1"/>
    </location>
</feature>
<protein>
    <submittedName>
        <fullName evidence="2">Uncharacterized protein</fullName>
    </submittedName>
</protein>
<evidence type="ECO:0000313" key="3">
    <source>
        <dbReference type="Proteomes" id="UP000078541"/>
    </source>
</evidence>
<organism evidence="2 3">
    <name type="scientific">Trachymyrmex septentrionalis</name>
    <dbReference type="NCBI Taxonomy" id="34720"/>
    <lineage>
        <taxon>Eukaryota</taxon>
        <taxon>Metazoa</taxon>
        <taxon>Ecdysozoa</taxon>
        <taxon>Arthropoda</taxon>
        <taxon>Hexapoda</taxon>
        <taxon>Insecta</taxon>
        <taxon>Pterygota</taxon>
        <taxon>Neoptera</taxon>
        <taxon>Endopterygota</taxon>
        <taxon>Hymenoptera</taxon>
        <taxon>Apocrita</taxon>
        <taxon>Aculeata</taxon>
        <taxon>Formicoidea</taxon>
        <taxon>Formicidae</taxon>
        <taxon>Myrmicinae</taxon>
        <taxon>Trachymyrmex</taxon>
    </lineage>
</organism>
<reference evidence="2 3" key="1">
    <citation type="submission" date="2016-03" db="EMBL/GenBank/DDBJ databases">
        <title>Trachymyrmex septentrionalis WGS genome.</title>
        <authorList>
            <person name="Nygaard S."/>
            <person name="Hu H."/>
            <person name="Boomsma J."/>
            <person name="Zhang G."/>
        </authorList>
    </citation>
    <scope>NUCLEOTIDE SEQUENCE [LARGE SCALE GENOMIC DNA]</scope>
    <source>
        <strain evidence="2">Tsep2-gDNA-1</strain>
        <tissue evidence="2">Whole body</tissue>
    </source>
</reference>
<proteinExistence type="predicted"/>
<dbReference type="AlphaFoldDB" id="A0A151JXZ0"/>